<comment type="caution">
    <text evidence="1">The sequence shown here is derived from an EMBL/GenBank/DDBJ whole genome shotgun (WGS) entry which is preliminary data.</text>
</comment>
<keyword evidence="2" id="KW-1185">Reference proteome</keyword>
<name>A0ACC1CFR4_9NEOP</name>
<sequence>MDKADLEKNGAGADESIQLNRNRSFKSKQLVRSQAIRESQSPPRAISPAVPHRNISSPSTPEIPSPASETTTSQTFALSPTVTQWSAIVASSPQTSPITVSAPQLTASQPTHASTDIRDALVDCVSECDTRKRPVAIQITPGASECSEQGSSEQRQRTKRWLVYKNYSDSSRDLLSKDPRVACICGACAACPHCRGRRRRQQCPTKQDSGIVCSDDCPDCCDNEHTGLGEHIIRKCGSLDADDQTYCRCPERKERPRYNSFTRTDSDEKIEPTGSELVNFIKETLNKNPKDRMTMLKIEKELHALINDSGRCIVRFPVMTSYGRMLVHRCATLFQLSHHSDQNNKNSVLVSKSGTSGGRIPCTPFKFWCTATFPPSPQRHHEPHAKSILKRDTLGGGEGMNGGGLCARSKSLEQREREYERVRRRIFSTDNCSQDELWPWMSGPVRLLTPESGRNKLLKVQSLEGPGSLPRPPWRCRGPVSKSHSFSGYGNINNNNSVDLPPHPRLLSRQGDLASSSWRLSPSSSGYKTLSLRSTDSVTPSPTGGASPEPCAGAAANPTLGPAVGEGSVVWAVTDMSAVPPGAIVIHPQTGRPLTNPDGSIYHFDPANPPVVYDQNSYNHAEQKTDVNAEKRRGRLEKQNSFIDNDCECQTLENSRDKCSCECRKHDGCKQKSNTEKETNEIPSSPIKTHDETQTTDPKPPYEASTNHKQPHETTTNEKQSYETATNQNQPCDATPNQTQESQLQFEQSTNQKPSGEYTNSQRAESQRSLEQQREQPNQRPVGEVQAVPLKPPSREGQELQYRQAYGPQFRPEEVTSPQMNNHLVQQEIVDIQNAMAQAKITPMPMPDPNIRPVSLTNMMYQTPVPQGYTYINPTRVDHQPIPQPIYQQLVHQQPEEPKQLTASPHNEGTFRIDPSYPYAAVDYTAACGGCVDPNAIHQQQRSYSVPYGQVDMAGAVIPPTYPVGNVILPQPHMQPYPYQEAVPWSGVPQPMSATPKLYVHEMYPVMQYSTPYPQYNIMYPQVIPQPYPICQPIYPTTDKAEQYARRNSASNHRPKYNSVPQSARNTPVTATPDDKKVAGDERKVANDGRSCGEIAARIQRMREQLNEREREKEKRDEWSRNNGTGILGCYPNGGPNVRLAGPPSNDESQLSSAAKAIVNTIRSMQSKSTCPRGQKSTSDFFIKNHLNAALWMESMSPGTWCRRSPGPVHPVLNNPRRPHPDARNYRR</sequence>
<dbReference type="EMBL" id="CM034414">
    <property type="protein sequence ID" value="KAJ0170350.1"/>
    <property type="molecule type" value="Genomic_DNA"/>
</dbReference>
<evidence type="ECO:0000313" key="1">
    <source>
        <dbReference type="EMBL" id="KAJ0170350.1"/>
    </source>
</evidence>
<evidence type="ECO:0000313" key="2">
    <source>
        <dbReference type="Proteomes" id="UP000824533"/>
    </source>
</evidence>
<protein>
    <submittedName>
        <fullName evidence="1">Uncharacterized protein</fullName>
    </submittedName>
</protein>
<dbReference type="Proteomes" id="UP000824533">
    <property type="component" value="Linkage Group LG28"/>
</dbReference>
<proteinExistence type="predicted"/>
<gene>
    <name evidence="1" type="ORF">K1T71_014278</name>
</gene>
<accession>A0ACC1CFR4</accession>
<organism evidence="1 2">
    <name type="scientific">Dendrolimus kikuchii</name>
    <dbReference type="NCBI Taxonomy" id="765133"/>
    <lineage>
        <taxon>Eukaryota</taxon>
        <taxon>Metazoa</taxon>
        <taxon>Ecdysozoa</taxon>
        <taxon>Arthropoda</taxon>
        <taxon>Hexapoda</taxon>
        <taxon>Insecta</taxon>
        <taxon>Pterygota</taxon>
        <taxon>Neoptera</taxon>
        <taxon>Endopterygota</taxon>
        <taxon>Lepidoptera</taxon>
        <taxon>Glossata</taxon>
        <taxon>Ditrysia</taxon>
        <taxon>Bombycoidea</taxon>
        <taxon>Lasiocampidae</taxon>
        <taxon>Dendrolimus</taxon>
    </lineage>
</organism>
<reference evidence="1 2" key="1">
    <citation type="journal article" date="2021" name="Front. Genet.">
        <title>Chromosome-Level Genome Assembly Reveals Significant Gene Expansion in the Toll and IMD Signaling Pathways of Dendrolimus kikuchii.</title>
        <authorList>
            <person name="Zhou J."/>
            <person name="Wu P."/>
            <person name="Xiong Z."/>
            <person name="Liu N."/>
            <person name="Zhao N."/>
            <person name="Ji M."/>
            <person name="Qiu Y."/>
            <person name="Yang B."/>
        </authorList>
    </citation>
    <scope>NUCLEOTIDE SEQUENCE [LARGE SCALE GENOMIC DNA]</scope>
    <source>
        <strain evidence="1">Ann1</strain>
    </source>
</reference>